<proteinExistence type="predicted"/>
<dbReference type="SUPFAM" id="SSF100895">
    <property type="entry name" value="Kazal-type serine protease inhibitors"/>
    <property type="match status" value="1"/>
</dbReference>
<sequence length="69" mass="7429">MKFLIVCTLLAFAAFGCTEAEECQSVRPCTMQYQPVCGSDGVTYGNQCTFDAHKLDCNPSLTVANPGQC</sequence>
<dbReference type="Gene3D" id="3.30.60.30">
    <property type="match status" value="1"/>
</dbReference>
<dbReference type="AlphaFoldDB" id="A0AAN9AKK7"/>
<keyword evidence="4" id="KW-1185">Reference proteome</keyword>
<dbReference type="PROSITE" id="PS51257">
    <property type="entry name" value="PROKAR_LIPOPROTEIN"/>
    <property type="match status" value="1"/>
</dbReference>
<dbReference type="InterPro" id="IPR002350">
    <property type="entry name" value="Kazal_dom"/>
</dbReference>
<evidence type="ECO:0000259" key="2">
    <source>
        <dbReference type="PROSITE" id="PS51465"/>
    </source>
</evidence>
<dbReference type="PROSITE" id="PS51465">
    <property type="entry name" value="KAZAL_2"/>
    <property type="match status" value="1"/>
</dbReference>
<dbReference type="InterPro" id="IPR036058">
    <property type="entry name" value="Kazal_dom_sf"/>
</dbReference>
<evidence type="ECO:0000313" key="4">
    <source>
        <dbReference type="Proteomes" id="UP001374579"/>
    </source>
</evidence>
<dbReference type="EMBL" id="JBAMIC010004070">
    <property type="protein sequence ID" value="KAK7088643.1"/>
    <property type="molecule type" value="Genomic_DNA"/>
</dbReference>
<name>A0AAN9AKK7_9CAEN</name>
<evidence type="ECO:0000313" key="3">
    <source>
        <dbReference type="EMBL" id="KAK7088643.1"/>
    </source>
</evidence>
<dbReference type="Pfam" id="PF00050">
    <property type="entry name" value="Kazal_1"/>
    <property type="match status" value="1"/>
</dbReference>
<feature type="domain" description="Kazal-like" evidence="2">
    <location>
        <begin position="18"/>
        <end position="69"/>
    </location>
</feature>
<dbReference type="SMART" id="SM00280">
    <property type="entry name" value="KAZAL"/>
    <property type="match status" value="1"/>
</dbReference>
<dbReference type="CDD" id="cd00104">
    <property type="entry name" value="KAZAL_FS"/>
    <property type="match status" value="1"/>
</dbReference>
<evidence type="ECO:0000256" key="1">
    <source>
        <dbReference type="SAM" id="SignalP"/>
    </source>
</evidence>
<comment type="caution">
    <text evidence="3">The sequence shown here is derived from an EMBL/GenBank/DDBJ whole genome shotgun (WGS) entry which is preliminary data.</text>
</comment>
<dbReference type="Proteomes" id="UP001374579">
    <property type="component" value="Unassembled WGS sequence"/>
</dbReference>
<organism evidence="3 4">
    <name type="scientific">Littorina saxatilis</name>
    <dbReference type="NCBI Taxonomy" id="31220"/>
    <lineage>
        <taxon>Eukaryota</taxon>
        <taxon>Metazoa</taxon>
        <taxon>Spiralia</taxon>
        <taxon>Lophotrochozoa</taxon>
        <taxon>Mollusca</taxon>
        <taxon>Gastropoda</taxon>
        <taxon>Caenogastropoda</taxon>
        <taxon>Littorinimorpha</taxon>
        <taxon>Littorinoidea</taxon>
        <taxon>Littorinidae</taxon>
        <taxon>Littorina</taxon>
    </lineage>
</organism>
<gene>
    <name evidence="3" type="ORF">V1264_022542</name>
</gene>
<protein>
    <recommendedName>
        <fullName evidence="2">Kazal-like domain-containing protein</fullName>
    </recommendedName>
</protein>
<keyword evidence="1" id="KW-0732">Signal</keyword>
<feature type="chain" id="PRO_5042991442" description="Kazal-like domain-containing protein" evidence="1">
    <location>
        <begin position="21"/>
        <end position="69"/>
    </location>
</feature>
<reference evidence="3 4" key="1">
    <citation type="submission" date="2024-02" db="EMBL/GenBank/DDBJ databases">
        <title>Chromosome-scale genome assembly of the rough periwinkle Littorina saxatilis.</title>
        <authorList>
            <person name="De Jode A."/>
            <person name="Faria R."/>
            <person name="Formenti G."/>
            <person name="Sims Y."/>
            <person name="Smith T.P."/>
            <person name="Tracey A."/>
            <person name="Wood J.M.D."/>
            <person name="Zagrodzka Z.B."/>
            <person name="Johannesson K."/>
            <person name="Butlin R.K."/>
            <person name="Leder E.H."/>
        </authorList>
    </citation>
    <scope>NUCLEOTIDE SEQUENCE [LARGE SCALE GENOMIC DNA]</scope>
    <source>
        <strain evidence="3">Snail1</strain>
        <tissue evidence="3">Muscle</tissue>
    </source>
</reference>
<accession>A0AAN9AKK7</accession>
<feature type="signal peptide" evidence="1">
    <location>
        <begin position="1"/>
        <end position="20"/>
    </location>
</feature>